<evidence type="ECO:0000313" key="13">
    <source>
        <dbReference type="EMBL" id="HHS49245.1"/>
    </source>
</evidence>
<evidence type="ECO:0000256" key="4">
    <source>
        <dbReference type="ARBA" id="ARBA00022553"/>
    </source>
</evidence>
<dbReference type="InterPro" id="IPR036890">
    <property type="entry name" value="HATPase_C_sf"/>
</dbReference>
<feature type="domain" description="HAMP" evidence="12">
    <location>
        <begin position="151"/>
        <end position="198"/>
    </location>
</feature>
<dbReference type="Gene3D" id="3.30.565.10">
    <property type="entry name" value="Histidine kinase-like ATPase, C-terminal domain"/>
    <property type="match status" value="1"/>
</dbReference>
<organism evidence="13">
    <name type="scientific">Desulfurella acetivorans</name>
    <dbReference type="NCBI Taxonomy" id="33002"/>
    <lineage>
        <taxon>Bacteria</taxon>
        <taxon>Pseudomonadati</taxon>
        <taxon>Campylobacterota</taxon>
        <taxon>Desulfurellia</taxon>
        <taxon>Desulfurellales</taxon>
        <taxon>Desulfurellaceae</taxon>
        <taxon>Desulfurella</taxon>
    </lineage>
</organism>
<dbReference type="InterPro" id="IPR003660">
    <property type="entry name" value="HAMP_dom"/>
</dbReference>
<feature type="domain" description="Histidine kinase" evidence="11">
    <location>
        <begin position="206"/>
        <end position="401"/>
    </location>
</feature>
<name>A0A7C6A7K1_DESAE</name>
<evidence type="ECO:0000256" key="10">
    <source>
        <dbReference type="SAM" id="Phobius"/>
    </source>
</evidence>
<dbReference type="SMART" id="SM00388">
    <property type="entry name" value="HisKA"/>
    <property type="match status" value="1"/>
</dbReference>
<dbReference type="InterPro" id="IPR003594">
    <property type="entry name" value="HATPase_dom"/>
</dbReference>
<gene>
    <name evidence="13" type="ORF">ENM99_05295</name>
</gene>
<dbReference type="PROSITE" id="PS50885">
    <property type="entry name" value="HAMP"/>
    <property type="match status" value="1"/>
</dbReference>
<dbReference type="PANTHER" id="PTHR45528:SF12">
    <property type="entry name" value="SENSOR HISTIDINE KINASE ARSS"/>
    <property type="match status" value="1"/>
</dbReference>
<evidence type="ECO:0000259" key="12">
    <source>
        <dbReference type="PROSITE" id="PS50885"/>
    </source>
</evidence>
<evidence type="ECO:0000259" key="11">
    <source>
        <dbReference type="PROSITE" id="PS50109"/>
    </source>
</evidence>
<dbReference type="Pfam" id="PF00672">
    <property type="entry name" value="HAMP"/>
    <property type="match status" value="1"/>
</dbReference>
<protein>
    <recommendedName>
        <fullName evidence="3">histidine kinase</fullName>
        <ecNumber evidence="3">2.7.13.3</ecNumber>
    </recommendedName>
</protein>
<proteinExistence type="predicted"/>
<dbReference type="Gene3D" id="6.10.340.10">
    <property type="match status" value="1"/>
</dbReference>
<evidence type="ECO:0000256" key="3">
    <source>
        <dbReference type="ARBA" id="ARBA00012438"/>
    </source>
</evidence>
<comment type="subcellular location">
    <subcellularLocation>
        <location evidence="2">Membrane</location>
        <topology evidence="2">Multi-pass membrane protein</topology>
    </subcellularLocation>
</comment>
<dbReference type="InterPro" id="IPR005467">
    <property type="entry name" value="His_kinase_dom"/>
</dbReference>
<keyword evidence="6 10" id="KW-0812">Transmembrane</keyword>
<dbReference type="GO" id="GO:0000155">
    <property type="term" value="F:phosphorelay sensor kinase activity"/>
    <property type="evidence" value="ECO:0007669"/>
    <property type="project" value="InterPro"/>
</dbReference>
<dbReference type="Proteomes" id="UP000886400">
    <property type="component" value="Unassembled WGS sequence"/>
</dbReference>
<comment type="caution">
    <text evidence="13">The sequence shown here is derived from an EMBL/GenBank/DDBJ whole genome shotgun (WGS) entry which is preliminary data.</text>
</comment>
<dbReference type="Gene3D" id="1.10.287.130">
    <property type="match status" value="1"/>
</dbReference>
<dbReference type="CDD" id="cd06225">
    <property type="entry name" value="HAMP"/>
    <property type="match status" value="1"/>
</dbReference>
<keyword evidence="4" id="KW-0597">Phosphoprotein</keyword>
<keyword evidence="9 10" id="KW-0472">Membrane</keyword>
<evidence type="ECO:0000256" key="9">
    <source>
        <dbReference type="ARBA" id="ARBA00023136"/>
    </source>
</evidence>
<dbReference type="AlphaFoldDB" id="A0A7C6A7K1"/>
<dbReference type="Pfam" id="PF02518">
    <property type="entry name" value="HATPase_c"/>
    <property type="match status" value="1"/>
</dbReference>
<dbReference type="InterPro" id="IPR036097">
    <property type="entry name" value="HisK_dim/P_sf"/>
</dbReference>
<dbReference type="GO" id="GO:0016020">
    <property type="term" value="C:membrane"/>
    <property type="evidence" value="ECO:0007669"/>
    <property type="project" value="UniProtKB-SubCell"/>
</dbReference>
<comment type="catalytic activity">
    <reaction evidence="1">
        <text>ATP + protein L-histidine = ADP + protein N-phospho-L-histidine.</text>
        <dbReference type="EC" id="2.7.13.3"/>
    </reaction>
</comment>
<dbReference type="PANTHER" id="PTHR45528">
    <property type="entry name" value="SENSOR HISTIDINE KINASE CPXA"/>
    <property type="match status" value="1"/>
</dbReference>
<dbReference type="SUPFAM" id="SSF47384">
    <property type="entry name" value="Homodimeric domain of signal transducing histidine kinase"/>
    <property type="match status" value="1"/>
</dbReference>
<dbReference type="SMART" id="SM00387">
    <property type="entry name" value="HATPase_c"/>
    <property type="match status" value="1"/>
</dbReference>
<dbReference type="InterPro" id="IPR003661">
    <property type="entry name" value="HisK_dim/P_dom"/>
</dbReference>
<keyword evidence="8 10" id="KW-1133">Transmembrane helix</keyword>
<dbReference type="InterPro" id="IPR050398">
    <property type="entry name" value="HssS/ArlS-like"/>
</dbReference>
<feature type="transmembrane region" description="Helical" evidence="10">
    <location>
        <begin position="12"/>
        <end position="32"/>
    </location>
</feature>
<evidence type="ECO:0000256" key="5">
    <source>
        <dbReference type="ARBA" id="ARBA00022679"/>
    </source>
</evidence>
<reference evidence="13" key="1">
    <citation type="journal article" date="2020" name="mSystems">
        <title>Genome- and Community-Level Interaction Insights into Carbon Utilization and Element Cycling Functions of Hydrothermarchaeota in Hydrothermal Sediment.</title>
        <authorList>
            <person name="Zhou Z."/>
            <person name="Liu Y."/>
            <person name="Xu W."/>
            <person name="Pan J."/>
            <person name="Luo Z.H."/>
            <person name="Li M."/>
        </authorList>
    </citation>
    <scope>NUCLEOTIDE SEQUENCE [LARGE SCALE GENOMIC DNA]</scope>
    <source>
        <strain evidence="13">SpSt-1135</strain>
    </source>
</reference>
<accession>A0A7C6A7K1</accession>
<dbReference type="EMBL" id="DRZX01000255">
    <property type="protein sequence ID" value="HHS49245.1"/>
    <property type="molecule type" value="Genomic_DNA"/>
</dbReference>
<dbReference type="NCBIfam" id="NF038389">
    <property type="entry name" value="ArsS_fam_HK"/>
    <property type="match status" value="1"/>
</dbReference>
<keyword evidence="7 13" id="KW-0418">Kinase</keyword>
<dbReference type="PROSITE" id="PS50109">
    <property type="entry name" value="HIS_KIN"/>
    <property type="match status" value="1"/>
</dbReference>
<evidence type="ECO:0000256" key="2">
    <source>
        <dbReference type="ARBA" id="ARBA00004141"/>
    </source>
</evidence>
<evidence type="ECO:0000256" key="1">
    <source>
        <dbReference type="ARBA" id="ARBA00000085"/>
    </source>
</evidence>
<sequence>MNKNSILFKLNLIFILTFVVSGALFLFVYFTLQKQSDFEFIRKSMLLARTRNLNIYAKSENIKLIENPQEIDRILKNSKIIIKKEMPTGRQNWALLKFESHTYLFIQTPNQSWLVKKEGQFGAPNFILILWAVFIASILFLYISILKSIYPIKVLRKKIEEFKKGNLNINFELKRKDEVGFLAKEFQEAMDNLKKSAELRQWFLRNVAHELKTPIAKGMIASELLNNENRKQNFLRIFKRLDVLINELLSIEQIAAKNIQDSARCYKFSQILESAKKLLFLDNEKIKYKPDVDYTLKVDIDFFVIAIKNLIDNGIKFSSNKSISIFEKDKKIIFSNLGEKSHIDSDKMFEPFSKEISPKNKEGMGLGLYVTKYILDKHKVKITYNYENGENIFTLHIKHILCDN</sequence>
<evidence type="ECO:0000256" key="8">
    <source>
        <dbReference type="ARBA" id="ARBA00022989"/>
    </source>
</evidence>
<evidence type="ECO:0000256" key="7">
    <source>
        <dbReference type="ARBA" id="ARBA00022777"/>
    </source>
</evidence>
<dbReference type="EC" id="2.7.13.3" evidence="3"/>
<dbReference type="InterPro" id="IPR047994">
    <property type="entry name" value="ArsS-like"/>
</dbReference>
<dbReference type="SUPFAM" id="SSF158472">
    <property type="entry name" value="HAMP domain-like"/>
    <property type="match status" value="1"/>
</dbReference>
<dbReference type="SMART" id="SM00304">
    <property type="entry name" value="HAMP"/>
    <property type="match status" value="1"/>
</dbReference>
<keyword evidence="5" id="KW-0808">Transferase</keyword>
<feature type="transmembrane region" description="Helical" evidence="10">
    <location>
        <begin position="126"/>
        <end position="150"/>
    </location>
</feature>
<evidence type="ECO:0000256" key="6">
    <source>
        <dbReference type="ARBA" id="ARBA00022692"/>
    </source>
</evidence>
<dbReference type="SUPFAM" id="SSF55874">
    <property type="entry name" value="ATPase domain of HSP90 chaperone/DNA topoisomerase II/histidine kinase"/>
    <property type="match status" value="1"/>
</dbReference>
<dbReference type="CDD" id="cd00082">
    <property type="entry name" value="HisKA"/>
    <property type="match status" value="1"/>
</dbReference>